<evidence type="ECO:0000256" key="2">
    <source>
        <dbReference type="SAM" id="Phobius"/>
    </source>
</evidence>
<dbReference type="eggNOG" id="arCOG01744">
    <property type="taxonomic scope" value="Archaea"/>
</dbReference>
<protein>
    <recommendedName>
        <fullName evidence="5">Membrane-bound metal-dependent hydrolase</fullName>
    </recommendedName>
</protein>
<comment type="caution">
    <text evidence="3">The sequence shown here is derived from an EMBL/GenBank/DDBJ whole genome shotgun (WGS) entry which is preliminary data.</text>
</comment>
<dbReference type="InterPro" id="IPR007404">
    <property type="entry name" value="YdjM-like"/>
</dbReference>
<feature type="transmembrane region" description="Helical" evidence="2">
    <location>
        <begin position="67"/>
        <end position="88"/>
    </location>
</feature>
<evidence type="ECO:0008006" key="5">
    <source>
        <dbReference type="Google" id="ProtNLM"/>
    </source>
</evidence>
<keyword evidence="2" id="KW-1133">Transmembrane helix</keyword>
<feature type="compositionally biased region" description="Basic and acidic residues" evidence="1">
    <location>
        <begin position="162"/>
        <end position="178"/>
    </location>
</feature>
<feature type="transmembrane region" description="Helical" evidence="2">
    <location>
        <begin position="95"/>
        <end position="121"/>
    </location>
</feature>
<keyword evidence="2" id="KW-0812">Transmembrane</keyword>
<feature type="region of interest" description="Disordered" evidence="1">
    <location>
        <begin position="162"/>
        <end position="190"/>
    </location>
</feature>
<organism evidence="3 4">
    <name type="scientific">Natrialba asiatica (strain ATCC 700177 / DSM 12278 / JCM 9576 / FERM P-10747 / NBRC 102637 / 172P1)</name>
    <dbReference type="NCBI Taxonomy" id="29540"/>
    <lineage>
        <taxon>Archaea</taxon>
        <taxon>Methanobacteriati</taxon>
        <taxon>Methanobacteriota</taxon>
        <taxon>Stenosarchaea group</taxon>
        <taxon>Halobacteria</taxon>
        <taxon>Halobacteriales</taxon>
        <taxon>Natrialbaceae</taxon>
        <taxon>Natrialba</taxon>
    </lineage>
</organism>
<keyword evidence="4" id="KW-1185">Reference proteome</keyword>
<reference evidence="3 4" key="1">
    <citation type="journal article" date="2014" name="PLoS Genet.">
        <title>Phylogenetically driven sequencing of extremely halophilic archaea reveals strategies for static and dynamic osmo-response.</title>
        <authorList>
            <person name="Becker E.A."/>
            <person name="Seitzer P.M."/>
            <person name="Tritt A."/>
            <person name="Larsen D."/>
            <person name="Krusor M."/>
            <person name="Yao A.I."/>
            <person name="Wu D."/>
            <person name="Madern D."/>
            <person name="Eisen J.A."/>
            <person name="Darling A.E."/>
            <person name="Facciotti M.T."/>
        </authorList>
    </citation>
    <scope>NUCLEOTIDE SEQUENCE [LARGE SCALE GENOMIC DNA]</scope>
    <source>
        <strain evidence="3 4">DSM 12278</strain>
    </source>
</reference>
<dbReference type="Proteomes" id="UP000011554">
    <property type="component" value="Unassembled WGS sequence"/>
</dbReference>
<feature type="transmembrane region" description="Helical" evidence="2">
    <location>
        <begin position="17"/>
        <end position="35"/>
    </location>
</feature>
<evidence type="ECO:0000313" key="4">
    <source>
        <dbReference type="Proteomes" id="UP000011554"/>
    </source>
</evidence>
<name>M0B7E8_NATA1</name>
<evidence type="ECO:0000256" key="1">
    <source>
        <dbReference type="SAM" id="MobiDB-lite"/>
    </source>
</evidence>
<keyword evidence="2" id="KW-0472">Membrane</keyword>
<accession>M0B7E8</accession>
<dbReference type="PATRIC" id="fig|29540.5.peg.507"/>
<evidence type="ECO:0000313" key="3">
    <source>
        <dbReference type="EMBL" id="ELZ05544.1"/>
    </source>
</evidence>
<dbReference type="Pfam" id="PF04307">
    <property type="entry name" value="YdjM"/>
    <property type="match status" value="1"/>
</dbReference>
<gene>
    <name evidence="3" type="ORF">C481_02457</name>
</gene>
<feature type="transmembrane region" description="Helical" evidence="2">
    <location>
        <begin position="133"/>
        <end position="154"/>
    </location>
</feature>
<dbReference type="EMBL" id="AOIO01000007">
    <property type="protein sequence ID" value="ELZ05544.1"/>
    <property type="molecule type" value="Genomic_DNA"/>
</dbReference>
<proteinExistence type="predicted"/>
<dbReference type="AlphaFoldDB" id="M0B7E8"/>
<sequence length="190" mass="20716">MNESSERTDKRMELGRILFLLGAFATHAFVGYALVRGCTDVDPRLGLAFGLLPDGDFLFPADWGWPFVHRGLTHTPLFAVGLLAGLYLASRNRSVALAGGLAIGSHLAIDSLSPMGIRWLFPLRTAWNPSPGLAVHSPAATALLWTAALGILAFRAIQRRSHDREPTTDHKQEHDDKQPTPTPDATTELE</sequence>